<dbReference type="SUPFAM" id="SSF55073">
    <property type="entry name" value="Nucleotide cyclase"/>
    <property type="match status" value="1"/>
</dbReference>
<evidence type="ECO:0000313" key="5">
    <source>
        <dbReference type="Proteomes" id="UP000266669"/>
    </source>
</evidence>
<dbReference type="GO" id="GO:1902201">
    <property type="term" value="P:negative regulation of bacterial-type flagellum-dependent cell motility"/>
    <property type="evidence" value="ECO:0007669"/>
    <property type="project" value="TreeGrafter"/>
</dbReference>
<dbReference type="AlphaFoldDB" id="A0A8B3CU47"/>
<dbReference type="NCBIfam" id="TIGR00254">
    <property type="entry name" value="GGDEF"/>
    <property type="match status" value="1"/>
</dbReference>
<reference evidence="5" key="1">
    <citation type="submission" date="2018-05" db="EMBL/GenBank/DDBJ databases">
        <title>Leptospira yasudae sp. nov. and Leptospira stimsonii sp. nov., two pathogenic species of the genus Leptospira isolated from environmental sources.</title>
        <authorList>
            <person name="Casanovas-Massana A."/>
            <person name="Hamond C."/>
            <person name="Santos L.A."/>
            <person name="Hacker K.P."/>
            <person name="Balassiano I."/>
            <person name="Medeiros M.A."/>
            <person name="Reis M.G."/>
            <person name="Ko A.I."/>
            <person name="Wunder E.A."/>
        </authorList>
    </citation>
    <scope>NUCLEOTIDE SEQUENCE [LARGE SCALE GENOMIC DNA]</scope>
    <source>
        <strain evidence="5">AMB6-RJ</strain>
    </source>
</reference>
<dbReference type="GO" id="GO:0043709">
    <property type="term" value="P:cell adhesion involved in single-species biofilm formation"/>
    <property type="evidence" value="ECO:0007669"/>
    <property type="project" value="TreeGrafter"/>
</dbReference>
<evidence type="ECO:0000313" key="4">
    <source>
        <dbReference type="EMBL" id="RHX88777.1"/>
    </source>
</evidence>
<evidence type="ECO:0000256" key="2">
    <source>
        <dbReference type="ARBA" id="ARBA00034247"/>
    </source>
</evidence>
<dbReference type="Gene3D" id="3.30.70.270">
    <property type="match status" value="1"/>
</dbReference>
<dbReference type="InterPro" id="IPR050469">
    <property type="entry name" value="Diguanylate_Cyclase"/>
</dbReference>
<evidence type="ECO:0000259" key="3">
    <source>
        <dbReference type="PROSITE" id="PS50887"/>
    </source>
</evidence>
<dbReference type="PROSITE" id="PS50887">
    <property type="entry name" value="GGDEF"/>
    <property type="match status" value="1"/>
</dbReference>
<dbReference type="Gene3D" id="3.30.450.20">
    <property type="entry name" value="PAS domain"/>
    <property type="match status" value="1"/>
</dbReference>
<dbReference type="GO" id="GO:0052621">
    <property type="term" value="F:diguanylate cyclase activity"/>
    <property type="evidence" value="ECO:0007669"/>
    <property type="project" value="UniProtKB-EC"/>
</dbReference>
<dbReference type="FunFam" id="3.30.70.270:FF:000001">
    <property type="entry name" value="Diguanylate cyclase domain protein"/>
    <property type="match status" value="1"/>
</dbReference>
<evidence type="ECO:0000256" key="1">
    <source>
        <dbReference type="ARBA" id="ARBA00012528"/>
    </source>
</evidence>
<dbReference type="InterPro" id="IPR000160">
    <property type="entry name" value="GGDEF_dom"/>
</dbReference>
<dbReference type="SUPFAM" id="SSF55785">
    <property type="entry name" value="PYP-like sensor domain (PAS domain)"/>
    <property type="match status" value="1"/>
</dbReference>
<dbReference type="GO" id="GO:0005886">
    <property type="term" value="C:plasma membrane"/>
    <property type="evidence" value="ECO:0007669"/>
    <property type="project" value="TreeGrafter"/>
</dbReference>
<dbReference type="Proteomes" id="UP000266669">
    <property type="component" value="Unassembled WGS sequence"/>
</dbReference>
<sequence>MGPLSTDFLNSLLDSLCSQLAVIDRSGGIKYVNKAWIEFGRKNGLSVDYDWIGKNYLNVCEVPNKEDILTTASGIRNVLQGQVESFTSDYPCHSPTETRWFKMTITRLVTPEGEFYLVFHNEITARTIAEDKVLELSIKDPLTNLSNRRHFDEHFRKEWLRCLRNRQYISLVLIDIDYFKNYNDSFGHMQGDHCLQKVSREIGKFVRRPSDLACRFGGEEFILLFGNTSLLQAQHIAEILRNNIFNLNIPHLKCSRVTISAGVHSILASDVTSSIQLLEGADQALYSAKRRAEIGSSLSLKLLLSRIR</sequence>
<dbReference type="PANTHER" id="PTHR45138:SF9">
    <property type="entry name" value="DIGUANYLATE CYCLASE DGCM-RELATED"/>
    <property type="match status" value="1"/>
</dbReference>
<dbReference type="InterPro" id="IPR035965">
    <property type="entry name" value="PAS-like_dom_sf"/>
</dbReference>
<dbReference type="InterPro" id="IPR029787">
    <property type="entry name" value="Nucleotide_cyclase"/>
</dbReference>
<proteinExistence type="predicted"/>
<dbReference type="CDD" id="cd01949">
    <property type="entry name" value="GGDEF"/>
    <property type="match status" value="1"/>
</dbReference>
<dbReference type="PANTHER" id="PTHR45138">
    <property type="entry name" value="REGULATORY COMPONENTS OF SENSORY TRANSDUCTION SYSTEM"/>
    <property type="match status" value="1"/>
</dbReference>
<dbReference type="SMART" id="SM00267">
    <property type="entry name" value="GGDEF"/>
    <property type="match status" value="1"/>
</dbReference>
<dbReference type="Pfam" id="PF00990">
    <property type="entry name" value="GGDEF"/>
    <property type="match status" value="1"/>
</dbReference>
<feature type="domain" description="GGDEF" evidence="3">
    <location>
        <begin position="167"/>
        <end position="304"/>
    </location>
</feature>
<organism evidence="4 5">
    <name type="scientific">Leptospira stimsonii</name>
    <dbReference type="NCBI Taxonomy" id="2202203"/>
    <lineage>
        <taxon>Bacteria</taxon>
        <taxon>Pseudomonadati</taxon>
        <taxon>Spirochaetota</taxon>
        <taxon>Spirochaetia</taxon>
        <taxon>Leptospirales</taxon>
        <taxon>Leptospiraceae</taxon>
        <taxon>Leptospira</taxon>
    </lineage>
</organism>
<dbReference type="InterPro" id="IPR043128">
    <property type="entry name" value="Rev_trsase/Diguanyl_cyclase"/>
</dbReference>
<dbReference type="EMBL" id="QHCS01000001">
    <property type="protein sequence ID" value="RHX88777.1"/>
    <property type="molecule type" value="Genomic_DNA"/>
</dbReference>
<comment type="caution">
    <text evidence="4">The sequence shown here is derived from an EMBL/GenBank/DDBJ whole genome shotgun (WGS) entry which is preliminary data.</text>
</comment>
<comment type="catalytic activity">
    <reaction evidence="2">
        <text>2 GTP = 3',3'-c-di-GMP + 2 diphosphate</text>
        <dbReference type="Rhea" id="RHEA:24898"/>
        <dbReference type="ChEBI" id="CHEBI:33019"/>
        <dbReference type="ChEBI" id="CHEBI:37565"/>
        <dbReference type="ChEBI" id="CHEBI:58805"/>
        <dbReference type="EC" id="2.7.7.65"/>
    </reaction>
</comment>
<dbReference type="EC" id="2.7.7.65" evidence="1"/>
<protein>
    <recommendedName>
        <fullName evidence="1">diguanylate cyclase</fullName>
        <ecNumber evidence="1">2.7.7.65</ecNumber>
    </recommendedName>
</protein>
<gene>
    <name evidence="4" type="ORF">DLM78_07645</name>
</gene>
<name>A0A8B3CU47_9LEPT</name>
<accession>A0A8B3CU47</accession>